<sequence length="380" mass="43740">MDFLFIVGIAQAFFFALLLGRKKDKSVADKILLVWLIFIGLHLLGFYWDYSGFSSQHPHLLGFSWFMPIAEGPFLWIYATALLSGAKRFNPWWLIHFVPFVLLNVSIYDFYLSPPEEKAQFAATLWENPPWQAVLGNFLTLYSGPVYVLFLLVRLKRFRSGLRDFFSSTERINLQWLQRLTWGLGGIWAVVLGTYAYCRIADTRLPDNNNYYIFIAVSLFVLFLGYHGLKYENILVKYASPDVASDEAATVERYKKSGLKPTDEKALLNQIKSLLVEQELYLEQNLTLDDLAKKLDKPRHYISQAIGSEEGLTFYSLVNQLRVEAAKEKLVSEDFAHFSLLGIGLDSGFNSKASFNRVFKEYAGISPSEHRERHQKIHQQ</sequence>
<dbReference type="InterPro" id="IPR018060">
    <property type="entry name" value="HTH_AraC"/>
</dbReference>
<accession>A0ABZ0ILY8</accession>
<feature type="transmembrane region" description="Helical" evidence="4">
    <location>
        <begin position="91"/>
        <end position="111"/>
    </location>
</feature>
<dbReference type="SMART" id="SM00342">
    <property type="entry name" value="HTH_ARAC"/>
    <property type="match status" value="1"/>
</dbReference>
<dbReference type="PROSITE" id="PS01124">
    <property type="entry name" value="HTH_ARAC_FAMILY_2"/>
    <property type="match status" value="1"/>
</dbReference>
<feature type="transmembrane region" description="Helical" evidence="4">
    <location>
        <begin position="32"/>
        <end position="48"/>
    </location>
</feature>
<dbReference type="Gene3D" id="1.10.10.60">
    <property type="entry name" value="Homeodomain-like"/>
    <property type="match status" value="1"/>
</dbReference>
<keyword evidence="1" id="KW-0805">Transcription regulation</keyword>
<feature type="transmembrane region" description="Helical" evidence="4">
    <location>
        <begin position="131"/>
        <end position="155"/>
    </location>
</feature>
<evidence type="ECO:0000256" key="3">
    <source>
        <dbReference type="ARBA" id="ARBA00023163"/>
    </source>
</evidence>
<keyword evidence="2" id="KW-0238">DNA-binding</keyword>
<organism evidence="6 7">
    <name type="scientific">Imperialibacter roseus</name>
    <dbReference type="NCBI Taxonomy" id="1324217"/>
    <lineage>
        <taxon>Bacteria</taxon>
        <taxon>Pseudomonadati</taxon>
        <taxon>Bacteroidota</taxon>
        <taxon>Cytophagia</taxon>
        <taxon>Cytophagales</taxon>
        <taxon>Flammeovirgaceae</taxon>
        <taxon>Imperialibacter</taxon>
    </lineage>
</organism>
<dbReference type="Pfam" id="PF12833">
    <property type="entry name" value="HTH_18"/>
    <property type="match status" value="1"/>
</dbReference>
<reference evidence="6 7" key="1">
    <citation type="journal article" date="2023" name="Microbiol. Resour. Announc.">
        <title>Complete Genome Sequence of Imperialibacter roseus strain P4T.</title>
        <authorList>
            <person name="Tizabi D.R."/>
            <person name="Bachvaroff T."/>
            <person name="Hill R.T."/>
        </authorList>
    </citation>
    <scope>NUCLEOTIDE SEQUENCE [LARGE SCALE GENOMIC DNA]</scope>
    <source>
        <strain evidence="6 7">P4T</strain>
    </source>
</reference>
<feature type="transmembrane region" description="Helical" evidence="4">
    <location>
        <begin position="5"/>
        <end position="20"/>
    </location>
</feature>
<dbReference type="InterPro" id="IPR009057">
    <property type="entry name" value="Homeodomain-like_sf"/>
</dbReference>
<proteinExistence type="predicted"/>
<dbReference type="Proteomes" id="UP001302349">
    <property type="component" value="Chromosome"/>
</dbReference>
<feature type="transmembrane region" description="Helical" evidence="4">
    <location>
        <begin position="176"/>
        <end position="197"/>
    </location>
</feature>
<dbReference type="PROSITE" id="PS00041">
    <property type="entry name" value="HTH_ARAC_FAMILY_1"/>
    <property type="match status" value="1"/>
</dbReference>
<feature type="transmembrane region" description="Helical" evidence="4">
    <location>
        <begin position="60"/>
        <end position="79"/>
    </location>
</feature>
<dbReference type="InterPro" id="IPR018062">
    <property type="entry name" value="HTH_AraC-typ_CS"/>
</dbReference>
<keyword evidence="4" id="KW-0472">Membrane</keyword>
<feature type="domain" description="HTH araC/xylS-type" evidence="5">
    <location>
        <begin position="272"/>
        <end position="373"/>
    </location>
</feature>
<dbReference type="RefSeq" id="WP_317488089.1">
    <property type="nucleotide sequence ID" value="NZ_CP136051.1"/>
</dbReference>
<name>A0ABZ0ILY8_9BACT</name>
<keyword evidence="4" id="KW-0812">Transmembrane</keyword>
<gene>
    <name evidence="6" type="ORF">RT717_19815</name>
</gene>
<evidence type="ECO:0000256" key="4">
    <source>
        <dbReference type="SAM" id="Phobius"/>
    </source>
</evidence>
<evidence type="ECO:0000256" key="1">
    <source>
        <dbReference type="ARBA" id="ARBA00023015"/>
    </source>
</evidence>
<keyword evidence="7" id="KW-1185">Reference proteome</keyword>
<dbReference type="SUPFAM" id="SSF46689">
    <property type="entry name" value="Homeodomain-like"/>
    <property type="match status" value="1"/>
</dbReference>
<protein>
    <submittedName>
        <fullName evidence="6">AraC family transcriptional regulator</fullName>
    </submittedName>
</protein>
<evidence type="ECO:0000256" key="2">
    <source>
        <dbReference type="ARBA" id="ARBA00023125"/>
    </source>
</evidence>
<feature type="transmembrane region" description="Helical" evidence="4">
    <location>
        <begin position="209"/>
        <end position="229"/>
    </location>
</feature>
<dbReference type="PANTHER" id="PTHR43280">
    <property type="entry name" value="ARAC-FAMILY TRANSCRIPTIONAL REGULATOR"/>
    <property type="match status" value="1"/>
</dbReference>
<evidence type="ECO:0000313" key="6">
    <source>
        <dbReference type="EMBL" id="WOK05330.1"/>
    </source>
</evidence>
<keyword evidence="4" id="KW-1133">Transmembrane helix</keyword>
<dbReference type="EMBL" id="CP136051">
    <property type="protein sequence ID" value="WOK05330.1"/>
    <property type="molecule type" value="Genomic_DNA"/>
</dbReference>
<dbReference type="PANTHER" id="PTHR43280:SF29">
    <property type="entry name" value="ARAC-FAMILY TRANSCRIPTIONAL REGULATOR"/>
    <property type="match status" value="1"/>
</dbReference>
<evidence type="ECO:0000259" key="5">
    <source>
        <dbReference type="PROSITE" id="PS01124"/>
    </source>
</evidence>
<keyword evidence="3" id="KW-0804">Transcription</keyword>
<evidence type="ECO:0000313" key="7">
    <source>
        <dbReference type="Proteomes" id="UP001302349"/>
    </source>
</evidence>